<sequence>MDIRHLEYFAEVAKHLSFTKAASTLHISQPSLSKAIQNLEGELGVPLFYRSPKQLELTDAGKAVLMNAKNVLEAFYNLTSELTEIAELKKGEIRIGIPPIMGAAFFSKLISQYKEIYPLVDIILSEVGSKVIKDGVENGSLDIGLICNASIKNDSFEVINLLKDPLMVIVHKDHPLSKDEVIDFIQLEHEPFILYRKDFSLYDRILDVCHKYEFTPNIVCETSQKDFIIEMVGAKLGIALLPSKICQNIQNEKIVGIPFECPEVFLELGMIWKKNKYQSFAVREFIALAKKRTEQSL</sequence>
<evidence type="ECO:0000259" key="5">
    <source>
        <dbReference type="PROSITE" id="PS50931"/>
    </source>
</evidence>
<dbReference type="RefSeq" id="WP_173731175.1">
    <property type="nucleotide sequence ID" value="NZ_JABTTE010000011.1"/>
</dbReference>
<dbReference type="GO" id="GO:0005829">
    <property type="term" value="C:cytosol"/>
    <property type="evidence" value="ECO:0007669"/>
    <property type="project" value="TreeGrafter"/>
</dbReference>
<dbReference type="InterPro" id="IPR050950">
    <property type="entry name" value="HTH-type_LysR_regulators"/>
</dbReference>
<dbReference type="Pfam" id="PF03466">
    <property type="entry name" value="LysR_substrate"/>
    <property type="match status" value="1"/>
</dbReference>
<evidence type="ECO:0000256" key="4">
    <source>
        <dbReference type="ARBA" id="ARBA00023163"/>
    </source>
</evidence>
<organism evidence="6 7">
    <name type="scientific">Calidifontibacillus erzurumensis</name>
    <dbReference type="NCBI Taxonomy" id="2741433"/>
    <lineage>
        <taxon>Bacteria</taxon>
        <taxon>Bacillati</taxon>
        <taxon>Bacillota</taxon>
        <taxon>Bacilli</taxon>
        <taxon>Bacillales</taxon>
        <taxon>Bacillaceae</taxon>
        <taxon>Calidifontibacillus/Schinkia group</taxon>
        <taxon>Calidifontibacillus</taxon>
    </lineage>
</organism>
<dbReference type="AlphaFoldDB" id="A0A8J8GF31"/>
<comment type="similarity">
    <text evidence="1">Belongs to the LysR transcriptional regulatory family.</text>
</comment>
<evidence type="ECO:0000256" key="1">
    <source>
        <dbReference type="ARBA" id="ARBA00009437"/>
    </source>
</evidence>
<gene>
    <name evidence="6" type="ORF">HR057_09430</name>
</gene>
<dbReference type="InterPro" id="IPR036390">
    <property type="entry name" value="WH_DNA-bd_sf"/>
</dbReference>
<keyword evidence="2" id="KW-0805">Transcription regulation</keyword>
<dbReference type="GO" id="GO:0003677">
    <property type="term" value="F:DNA binding"/>
    <property type="evidence" value="ECO:0007669"/>
    <property type="project" value="UniProtKB-KW"/>
</dbReference>
<dbReference type="FunFam" id="1.10.10.10:FF:000001">
    <property type="entry name" value="LysR family transcriptional regulator"/>
    <property type="match status" value="1"/>
</dbReference>
<dbReference type="SUPFAM" id="SSF46785">
    <property type="entry name" value="Winged helix' DNA-binding domain"/>
    <property type="match status" value="1"/>
</dbReference>
<dbReference type="SUPFAM" id="SSF53850">
    <property type="entry name" value="Periplasmic binding protein-like II"/>
    <property type="match status" value="1"/>
</dbReference>
<protein>
    <submittedName>
        <fullName evidence="6">LysR family transcriptional regulator</fullName>
    </submittedName>
</protein>
<evidence type="ECO:0000313" key="6">
    <source>
        <dbReference type="EMBL" id="NSL51971.1"/>
    </source>
</evidence>
<dbReference type="InterPro" id="IPR000847">
    <property type="entry name" value="LysR_HTH_N"/>
</dbReference>
<proteinExistence type="inferred from homology"/>
<dbReference type="Pfam" id="PF00126">
    <property type="entry name" value="HTH_1"/>
    <property type="match status" value="1"/>
</dbReference>
<comment type="caution">
    <text evidence="6">The sequence shown here is derived from an EMBL/GenBank/DDBJ whole genome shotgun (WGS) entry which is preliminary data.</text>
</comment>
<dbReference type="Gene3D" id="3.40.190.290">
    <property type="match status" value="1"/>
</dbReference>
<dbReference type="CDD" id="cd08438">
    <property type="entry name" value="PBP2_CidR"/>
    <property type="match status" value="1"/>
</dbReference>
<dbReference type="PANTHER" id="PTHR30419">
    <property type="entry name" value="HTH-TYPE TRANSCRIPTIONAL REGULATOR YBHD"/>
    <property type="match status" value="1"/>
</dbReference>
<keyword evidence="7" id="KW-1185">Reference proteome</keyword>
<dbReference type="PROSITE" id="PS50931">
    <property type="entry name" value="HTH_LYSR"/>
    <property type="match status" value="1"/>
</dbReference>
<keyword evidence="3" id="KW-0238">DNA-binding</keyword>
<dbReference type="GO" id="GO:0003700">
    <property type="term" value="F:DNA-binding transcription factor activity"/>
    <property type="evidence" value="ECO:0007669"/>
    <property type="project" value="InterPro"/>
</dbReference>
<name>A0A8J8GF31_9BACI</name>
<evidence type="ECO:0000313" key="7">
    <source>
        <dbReference type="Proteomes" id="UP000625804"/>
    </source>
</evidence>
<dbReference type="InterPro" id="IPR005119">
    <property type="entry name" value="LysR_subst-bd"/>
</dbReference>
<accession>A0A8J8GF31</accession>
<evidence type="ECO:0000256" key="2">
    <source>
        <dbReference type="ARBA" id="ARBA00023015"/>
    </source>
</evidence>
<dbReference type="EMBL" id="JABTTE010000011">
    <property type="protein sequence ID" value="NSL51971.1"/>
    <property type="molecule type" value="Genomic_DNA"/>
</dbReference>
<dbReference type="PRINTS" id="PR00039">
    <property type="entry name" value="HTHLYSR"/>
</dbReference>
<evidence type="ECO:0000256" key="3">
    <source>
        <dbReference type="ARBA" id="ARBA00023125"/>
    </source>
</evidence>
<dbReference type="InterPro" id="IPR036388">
    <property type="entry name" value="WH-like_DNA-bd_sf"/>
</dbReference>
<dbReference type="PANTHER" id="PTHR30419:SF8">
    <property type="entry name" value="NITROGEN ASSIMILATION TRANSCRIPTIONAL ACTIVATOR-RELATED"/>
    <property type="match status" value="1"/>
</dbReference>
<keyword evidence="4" id="KW-0804">Transcription</keyword>
<dbReference type="Proteomes" id="UP000625804">
    <property type="component" value="Unassembled WGS sequence"/>
</dbReference>
<dbReference type="Gene3D" id="1.10.10.10">
    <property type="entry name" value="Winged helix-like DNA-binding domain superfamily/Winged helix DNA-binding domain"/>
    <property type="match status" value="1"/>
</dbReference>
<reference evidence="6" key="1">
    <citation type="submission" date="2020-06" db="EMBL/GenBank/DDBJ databases">
        <title>A novel thermopfilic bacterium from Erzurum, Turkey.</title>
        <authorList>
            <person name="Adiguzel A."/>
            <person name="Ay H."/>
            <person name="Baltaci M.O."/>
        </authorList>
    </citation>
    <scope>NUCLEOTIDE SEQUENCE</scope>
    <source>
        <strain evidence="6">P2</strain>
    </source>
</reference>
<feature type="domain" description="HTH lysR-type" evidence="5">
    <location>
        <begin position="1"/>
        <end position="58"/>
    </location>
</feature>